<evidence type="ECO:0000313" key="7">
    <source>
        <dbReference type="EMBL" id="GAQ89507.1"/>
    </source>
</evidence>
<sequence>MHKREMAKEKDVPQLLASSSKKRRLEVSIEHAPAAEGSLAPYAAFFPAGLPDNPHHPAENGSAPDQKEGITFEAFRSTAPFRGKHQLLLGRGSGIDYVGANFPTKQGSRYVVGLFNKVEGTLKVTAVGGDKVFRMEPRVPGLEYENDEAAASVPDEELEKDQAAVAAERRAKREMLVETFGSRKARVQQNARQREKVEEDTIAAPKALTSLLSSAVAAVPTREEATRSVTSLESRLIPPCNPEATTPAGVYPVKLLIPPEVQKALDLEPYQKAARHPERPLKMYFGGDISDLVKKRVHKLSVEGDPRGSADRIKCLAYLAYLVEFYRLPPQKVNRFCSGRRGADSEEIVAGRGVEALAQEAGMPVIVLETFMERFLTKLPGRGGGTEYARPQKSADLTIAYILVAALHVDQFCSDPEDVAAALQMTVGQLVPRYKELGCKVRKLTKAQKEAGGSGSGYEVTLPVPVVFPALKRGR</sequence>
<evidence type="ECO:0000256" key="2">
    <source>
        <dbReference type="ARBA" id="ARBA00009430"/>
    </source>
</evidence>
<evidence type="ECO:0000256" key="1">
    <source>
        <dbReference type="ARBA" id="ARBA00004604"/>
    </source>
</evidence>
<evidence type="ECO:0000256" key="6">
    <source>
        <dbReference type="SAM" id="MobiDB-lite"/>
    </source>
</evidence>
<comment type="similarity">
    <text evidence="2">Belongs to the eukaryotic RPA49/POLR1E RNA polymerase subunit family.</text>
</comment>
<feature type="compositionally biased region" description="Basic and acidic residues" evidence="6">
    <location>
        <begin position="1"/>
        <end position="12"/>
    </location>
</feature>
<comment type="subcellular location">
    <subcellularLocation>
        <location evidence="1">Nucleus</location>
        <location evidence="1">Nucleolus</location>
    </subcellularLocation>
</comment>
<dbReference type="Pfam" id="PF06870">
    <property type="entry name" value="RNA_pol_I_A49"/>
    <property type="match status" value="1"/>
</dbReference>
<evidence type="ECO:0000256" key="5">
    <source>
        <dbReference type="ARBA" id="ARBA00023242"/>
    </source>
</evidence>
<dbReference type="EMBL" id="DF237479">
    <property type="protein sequence ID" value="GAQ89507.1"/>
    <property type="molecule type" value="Genomic_DNA"/>
</dbReference>
<proteinExistence type="inferred from homology"/>
<dbReference type="STRING" id="105231.A0A1Y1ILJ9"/>
<keyword evidence="4" id="KW-0804">Transcription</keyword>
<dbReference type="GO" id="GO:0003677">
    <property type="term" value="F:DNA binding"/>
    <property type="evidence" value="ECO:0007669"/>
    <property type="project" value="InterPro"/>
</dbReference>
<dbReference type="GO" id="GO:0006362">
    <property type="term" value="P:transcription elongation by RNA polymerase I"/>
    <property type="evidence" value="ECO:0000318"/>
    <property type="project" value="GO_Central"/>
</dbReference>
<evidence type="ECO:0000313" key="8">
    <source>
        <dbReference type="Proteomes" id="UP000054558"/>
    </source>
</evidence>
<dbReference type="OMA" id="DVYPFDE"/>
<keyword evidence="3 7" id="KW-0240">DNA-directed RNA polymerase</keyword>
<dbReference type="InterPro" id="IPR009668">
    <property type="entry name" value="RNA_pol-assoc_fac_A49-like"/>
</dbReference>
<evidence type="ECO:0000256" key="3">
    <source>
        <dbReference type="ARBA" id="ARBA00022478"/>
    </source>
</evidence>
<dbReference type="AlphaFoldDB" id="A0A1Y1ILJ9"/>
<dbReference type="GO" id="GO:0005736">
    <property type="term" value="C:RNA polymerase I complex"/>
    <property type="evidence" value="ECO:0000318"/>
    <property type="project" value="GO_Central"/>
</dbReference>
<dbReference type="OrthoDB" id="532500at2759"/>
<reference evidence="7 8" key="1">
    <citation type="journal article" date="2014" name="Nat. Commun.">
        <title>Klebsormidium flaccidum genome reveals primary factors for plant terrestrial adaptation.</title>
        <authorList>
            <person name="Hori K."/>
            <person name="Maruyama F."/>
            <person name="Fujisawa T."/>
            <person name="Togashi T."/>
            <person name="Yamamoto N."/>
            <person name="Seo M."/>
            <person name="Sato S."/>
            <person name="Yamada T."/>
            <person name="Mori H."/>
            <person name="Tajima N."/>
            <person name="Moriyama T."/>
            <person name="Ikeuchi M."/>
            <person name="Watanabe M."/>
            <person name="Wada H."/>
            <person name="Kobayashi K."/>
            <person name="Saito M."/>
            <person name="Masuda T."/>
            <person name="Sasaki-Sekimoto Y."/>
            <person name="Mashiguchi K."/>
            <person name="Awai K."/>
            <person name="Shimojima M."/>
            <person name="Masuda S."/>
            <person name="Iwai M."/>
            <person name="Nobusawa T."/>
            <person name="Narise T."/>
            <person name="Kondo S."/>
            <person name="Saito H."/>
            <person name="Sato R."/>
            <person name="Murakawa M."/>
            <person name="Ihara Y."/>
            <person name="Oshima-Yamada Y."/>
            <person name="Ohtaka K."/>
            <person name="Satoh M."/>
            <person name="Sonobe K."/>
            <person name="Ishii M."/>
            <person name="Ohtani R."/>
            <person name="Kanamori-Sato M."/>
            <person name="Honoki R."/>
            <person name="Miyazaki D."/>
            <person name="Mochizuki H."/>
            <person name="Umetsu J."/>
            <person name="Higashi K."/>
            <person name="Shibata D."/>
            <person name="Kamiya Y."/>
            <person name="Sato N."/>
            <person name="Nakamura Y."/>
            <person name="Tabata S."/>
            <person name="Ida S."/>
            <person name="Kurokawa K."/>
            <person name="Ohta H."/>
        </authorList>
    </citation>
    <scope>NUCLEOTIDE SEQUENCE [LARGE SCALE GENOMIC DNA]</scope>
    <source>
        <strain evidence="7 8">NIES-2285</strain>
    </source>
</reference>
<dbReference type="PANTHER" id="PTHR14440">
    <property type="entry name" value="DNA-DIRECTED RNA POLYMERASE I SUBUNIT RPA49"/>
    <property type="match status" value="1"/>
</dbReference>
<dbReference type="Proteomes" id="UP000054558">
    <property type="component" value="Unassembled WGS sequence"/>
</dbReference>
<organism evidence="7 8">
    <name type="scientific">Klebsormidium nitens</name>
    <name type="common">Green alga</name>
    <name type="synonym">Ulothrix nitens</name>
    <dbReference type="NCBI Taxonomy" id="105231"/>
    <lineage>
        <taxon>Eukaryota</taxon>
        <taxon>Viridiplantae</taxon>
        <taxon>Streptophyta</taxon>
        <taxon>Klebsormidiophyceae</taxon>
        <taxon>Klebsormidiales</taxon>
        <taxon>Klebsormidiaceae</taxon>
        <taxon>Klebsormidium</taxon>
    </lineage>
</organism>
<gene>
    <name evidence="7" type="ORF">KFL_005300110</name>
</gene>
<feature type="region of interest" description="Disordered" evidence="6">
    <location>
        <begin position="1"/>
        <end position="29"/>
    </location>
</feature>
<accession>A0A1Y1ILJ9</accession>
<name>A0A1Y1ILJ9_KLENI</name>
<dbReference type="GO" id="GO:0001188">
    <property type="term" value="P:RNA polymerase I preinitiation complex assembly"/>
    <property type="evidence" value="ECO:0000318"/>
    <property type="project" value="GO_Central"/>
</dbReference>
<keyword evidence="8" id="KW-1185">Reference proteome</keyword>
<evidence type="ECO:0000256" key="4">
    <source>
        <dbReference type="ARBA" id="ARBA00023163"/>
    </source>
</evidence>
<protein>
    <submittedName>
        <fullName evidence="7">DNA-directed RNA polymerase I subunit RPA49</fullName>
    </submittedName>
</protein>
<keyword evidence="5" id="KW-0539">Nucleus</keyword>